<dbReference type="EMBL" id="CAUJNA010003179">
    <property type="protein sequence ID" value="CAJ1395510.1"/>
    <property type="molecule type" value="Genomic_DNA"/>
</dbReference>
<proteinExistence type="predicted"/>
<keyword evidence="3" id="KW-1185">Reference proteome</keyword>
<accession>A0AA36N1Z4</accession>
<evidence type="ECO:0000256" key="1">
    <source>
        <dbReference type="SAM" id="MobiDB-lite"/>
    </source>
</evidence>
<sequence length="137" mass="15381">MRTAKQSKTWPVCREAAKTLSLRASDLQVKSADAKLRHEDAELQRFKRRREAAELIQSLRFIISVAETMLDSDAFPCIDPKERASSSSKDLVAGRVPKMRREDPWASLEKLEAMAPPRPQAADVDDFLGSLTQAGRQ</sequence>
<comment type="caution">
    <text evidence="2">The sequence shown here is derived from an EMBL/GenBank/DDBJ whole genome shotgun (WGS) entry which is preliminary data.</text>
</comment>
<evidence type="ECO:0000313" key="3">
    <source>
        <dbReference type="Proteomes" id="UP001178507"/>
    </source>
</evidence>
<gene>
    <name evidence="2" type="ORF">EVOR1521_LOCUS19931</name>
</gene>
<organism evidence="2 3">
    <name type="scientific">Effrenium voratum</name>
    <dbReference type="NCBI Taxonomy" id="2562239"/>
    <lineage>
        <taxon>Eukaryota</taxon>
        <taxon>Sar</taxon>
        <taxon>Alveolata</taxon>
        <taxon>Dinophyceae</taxon>
        <taxon>Suessiales</taxon>
        <taxon>Symbiodiniaceae</taxon>
        <taxon>Effrenium</taxon>
    </lineage>
</organism>
<dbReference type="AlphaFoldDB" id="A0AA36N1Z4"/>
<dbReference type="Proteomes" id="UP001178507">
    <property type="component" value="Unassembled WGS sequence"/>
</dbReference>
<name>A0AA36N1Z4_9DINO</name>
<reference evidence="2" key="1">
    <citation type="submission" date="2023-08" db="EMBL/GenBank/DDBJ databases">
        <authorList>
            <person name="Chen Y."/>
            <person name="Shah S."/>
            <person name="Dougan E. K."/>
            <person name="Thang M."/>
            <person name="Chan C."/>
        </authorList>
    </citation>
    <scope>NUCLEOTIDE SEQUENCE</scope>
</reference>
<feature type="region of interest" description="Disordered" evidence="1">
    <location>
        <begin position="114"/>
        <end position="137"/>
    </location>
</feature>
<protein>
    <submittedName>
        <fullName evidence="2">Uncharacterized protein</fullName>
    </submittedName>
</protein>
<evidence type="ECO:0000313" key="2">
    <source>
        <dbReference type="EMBL" id="CAJ1395510.1"/>
    </source>
</evidence>